<keyword evidence="5 8" id="KW-0812">Transmembrane</keyword>
<reference evidence="9 10" key="1">
    <citation type="submission" date="2018-06" db="EMBL/GenBank/DDBJ databases">
        <authorList>
            <consortium name="Pathogen Informatics"/>
            <person name="Doyle S."/>
        </authorList>
    </citation>
    <scope>NUCLEOTIDE SEQUENCE [LARGE SCALE GENOMIC DNA]</scope>
    <source>
        <strain evidence="9 10">NCTC9081</strain>
    </source>
</reference>
<protein>
    <submittedName>
        <fullName evidence="9">Betaine-carnitine-choline transporter family member</fullName>
    </submittedName>
</protein>
<evidence type="ECO:0000256" key="4">
    <source>
        <dbReference type="ARBA" id="ARBA00022475"/>
    </source>
</evidence>
<keyword evidence="4" id="KW-1003">Cell membrane</keyword>
<dbReference type="GO" id="GO:0005886">
    <property type="term" value="C:plasma membrane"/>
    <property type="evidence" value="ECO:0007669"/>
    <property type="project" value="UniProtKB-SubCell"/>
</dbReference>
<proteinExistence type="inferred from homology"/>
<evidence type="ECO:0000256" key="3">
    <source>
        <dbReference type="ARBA" id="ARBA00022448"/>
    </source>
</evidence>
<organism evidence="9 10">
    <name type="scientific">Escherichia coli</name>
    <dbReference type="NCBI Taxonomy" id="562"/>
    <lineage>
        <taxon>Bacteria</taxon>
        <taxon>Pseudomonadati</taxon>
        <taxon>Pseudomonadota</taxon>
        <taxon>Gammaproteobacteria</taxon>
        <taxon>Enterobacterales</taxon>
        <taxon>Enterobacteriaceae</taxon>
        <taxon>Escherichia</taxon>
    </lineage>
</organism>
<evidence type="ECO:0000313" key="10">
    <source>
        <dbReference type="Proteomes" id="UP000254716"/>
    </source>
</evidence>
<evidence type="ECO:0000256" key="2">
    <source>
        <dbReference type="ARBA" id="ARBA00005658"/>
    </source>
</evidence>
<accession>A0A376VX25</accession>
<evidence type="ECO:0000256" key="1">
    <source>
        <dbReference type="ARBA" id="ARBA00004651"/>
    </source>
</evidence>
<evidence type="ECO:0000256" key="7">
    <source>
        <dbReference type="ARBA" id="ARBA00023136"/>
    </source>
</evidence>
<keyword evidence="6 8" id="KW-1133">Transmembrane helix</keyword>
<evidence type="ECO:0000256" key="8">
    <source>
        <dbReference type="SAM" id="Phobius"/>
    </source>
</evidence>
<feature type="transmembrane region" description="Helical" evidence="8">
    <location>
        <begin position="57"/>
        <end position="76"/>
    </location>
</feature>
<comment type="similarity">
    <text evidence="2">Belongs to the BCCT transporter (TC 2.A.15) family.</text>
</comment>
<evidence type="ECO:0000313" key="9">
    <source>
        <dbReference type="EMBL" id="STJ16346.1"/>
    </source>
</evidence>
<name>A0A376VX25_ECOLX</name>
<dbReference type="GO" id="GO:0022857">
    <property type="term" value="F:transmembrane transporter activity"/>
    <property type="evidence" value="ECO:0007669"/>
    <property type="project" value="InterPro"/>
</dbReference>
<keyword evidence="3" id="KW-0813">Transport</keyword>
<keyword evidence="7 8" id="KW-0472">Membrane</keyword>
<comment type="subcellular location">
    <subcellularLocation>
        <location evidence="1">Cell membrane</location>
        <topology evidence="1">Multi-pass membrane protein</topology>
    </subcellularLocation>
</comment>
<dbReference type="PANTHER" id="PTHR30047:SF7">
    <property type="entry name" value="HIGH-AFFINITY CHOLINE TRANSPORT PROTEIN"/>
    <property type="match status" value="1"/>
</dbReference>
<dbReference type="Pfam" id="PF02028">
    <property type="entry name" value="BCCT"/>
    <property type="match status" value="1"/>
</dbReference>
<gene>
    <name evidence="9" type="primary">betU_4</name>
    <name evidence="9" type="ORF">NCTC9081_01732</name>
</gene>
<dbReference type="EMBL" id="UGCV01000008">
    <property type="protein sequence ID" value="STJ16346.1"/>
    <property type="molecule type" value="Genomic_DNA"/>
</dbReference>
<evidence type="ECO:0000256" key="6">
    <source>
        <dbReference type="ARBA" id="ARBA00022989"/>
    </source>
</evidence>
<feature type="transmembrane region" description="Helical" evidence="8">
    <location>
        <begin position="18"/>
        <end position="37"/>
    </location>
</feature>
<dbReference type="AlphaFoldDB" id="A0A376VX25"/>
<dbReference type="Proteomes" id="UP000254716">
    <property type="component" value="Unassembled WGS sequence"/>
</dbReference>
<evidence type="ECO:0000256" key="5">
    <source>
        <dbReference type="ARBA" id="ARBA00022692"/>
    </source>
</evidence>
<sequence length="143" mass="16416">MSENDTIPKKSTSQINKAVFFTSALLIFLLVAFAAVFPDVADKNFKLLQQQIFTNASWFYILAVALILLSVTFLGLSRYGDIKLGPDHAQPDFSYHSWFADAFFGRDGDRPDVLWRCRTCNALSFATRWHSRNRCRQLRKQCV</sequence>
<dbReference type="PANTHER" id="PTHR30047">
    <property type="entry name" value="HIGH-AFFINITY CHOLINE TRANSPORT PROTEIN-RELATED"/>
    <property type="match status" value="1"/>
</dbReference>
<dbReference type="InterPro" id="IPR000060">
    <property type="entry name" value="BCCT_transptr"/>
</dbReference>